<dbReference type="OrthoDB" id="686384at2759"/>
<dbReference type="GeneID" id="28998121"/>
<dbReference type="GO" id="GO:0017178">
    <property type="term" value="F:diphthine-ammonia ligase activity"/>
    <property type="evidence" value="ECO:0007669"/>
    <property type="project" value="UniProtKB-EC"/>
</dbReference>
<evidence type="ECO:0000256" key="6">
    <source>
        <dbReference type="SAM" id="SignalP"/>
    </source>
</evidence>
<evidence type="ECO:0000256" key="3">
    <source>
        <dbReference type="ARBA" id="ARBA00029814"/>
    </source>
</evidence>
<comment type="catalytic activity">
    <reaction evidence="5">
        <text>diphthine-[translation elongation factor 2] + NH4(+) + ATP = diphthamide-[translation elongation factor 2] + AMP + diphosphate + H(+)</text>
        <dbReference type="Rhea" id="RHEA:19753"/>
        <dbReference type="Rhea" id="RHEA-COMP:10172"/>
        <dbReference type="Rhea" id="RHEA-COMP:10174"/>
        <dbReference type="ChEBI" id="CHEBI:15378"/>
        <dbReference type="ChEBI" id="CHEBI:16692"/>
        <dbReference type="ChEBI" id="CHEBI:28938"/>
        <dbReference type="ChEBI" id="CHEBI:30616"/>
        <dbReference type="ChEBI" id="CHEBI:33019"/>
        <dbReference type="ChEBI" id="CHEBI:82696"/>
        <dbReference type="ChEBI" id="CHEBI:456215"/>
        <dbReference type="EC" id="6.3.1.14"/>
    </reaction>
</comment>
<dbReference type="CDD" id="cd01994">
    <property type="entry name" value="AANH_PF0828-like"/>
    <property type="match status" value="1"/>
</dbReference>
<dbReference type="SUPFAM" id="SSF52402">
    <property type="entry name" value="Adenine nucleotide alpha hydrolases-like"/>
    <property type="match status" value="1"/>
</dbReference>
<evidence type="ECO:0000259" key="7">
    <source>
        <dbReference type="Pfam" id="PF01902"/>
    </source>
</evidence>
<evidence type="ECO:0000256" key="1">
    <source>
        <dbReference type="ARBA" id="ARBA00012089"/>
    </source>
</evidence>
<dbReference type="EC" id="6.3.1.14" evidence="1"/>
<keyword evidence="9" id="KW-1185">Reference proteome</keyword>
<accession>A0A162TCN4</accession>
<dbReference type="Gene3D" id="3.40.50.620">
    <property type="entry name" value="HUPs"/>
    <property type="match status" value="1"/>
</dbReference>
<dbReference type="Pfam" id="PF01902">
    <property type="entry name" value="Diphthami_syn_2"/>
    <property type="match status" value="1"/>
</dbReference>
<evidence type="ECO:0000313" key="9">
    <source>
        <dbReference type="Proteomes" id="UP000077315"/>
    </source>
</evidence>
<name>A0A162TCN4_PHYB8</name>
<dbReference type="InterPro" id="IPR014729">
    <property type="entry name" value="Rossmann-like_a/b/a_fold"/>
</dbReference>
<dbReference type="InterPro" id="IPR002761">
    <property type="entry name" value="Diphthami_syn_dom"/>
</dbReference>
<reference evidence="9" key="1">
    <citation type="submission" date="2015-06" db="EMBL/GenBank/DDBJ databases">
        <title>Expansion of signal transduction pathways in fungi by whole-genome duplication.</title>
        <authorList>
            <consortium name="DOE Joint Genome Institute"/>
            <person name="Corrochano L.M."/>
            <person name="Kuo A."/>
            <person name="Marcet-Houben M."/>
            <person name="Polaino S."/>
            <person name="Salamov A."/>
            <person name="Villalobos J.M."/>
            <person name="Alvarez M.I."/>
            <person name="Avalos J."/>
            <person name="Benito E.P."/>
            <person name="Benoit I."/>
            <person name="Burger G."/>
            <person name="Camino L.P."/>
            <person name="Canovas D."/>
            <person name="Cerda-Olmedo E."/>
            <person name="Cheng J.-F."/>
            <person name="Dominguez A."/>
            <person name="Elias M."/>
            <person name="Eslava A.P."/>
            <person name="Glaser F."/>
            <person name="Grimwood J."/>
            <person name="Gutierrez G."/>
            <person name="Heitman J."/>
            <person name="Henrissat B."/>
            <person name="Iturriaga E.A."/>
            <person name="Lang B.F."/>
            <person name="Lavin J.L."/>
            <person name="Lee S."/>
            <person name="Li W."/>
            <person name="Lindquist E."/>
            <person name="Lopez-Garcia S."/>
            <person name="Luque E.M."/>
            <person name="Marcos A.T."/>
            <person name="Martin J."/>
            <person name="McCluskey K."/>
            <person name="Medina H.R."/>
            <person name="Miralles-Duran A."/>
            <person name="Miyazaki A."/>
            <person name="Munoz-Torres E."/>
            <person name="Oguiza J.A."/>
            <person name="Ohm R."/>
            <person name="Olmedo M."/>
            <person name="Orejas M."/>
            <person name="Ortiz-Castellanos L."/>
            <person name="Pisabarro A.G."/>
            <person name="Rodriguez-Romero J."/>
            <person name="Ruiz-Herrera J."/>
            <person name="Ruiz-Vazquez R."/>
            <person name="Sanz C."/>
            <person name="Schackwitz W."/>
            <person name="Schmutz J."/>
            <person name="Shahriari M."/>
            <person name="Shelest E."/>
            <person name="Silva-Franco F."/>
            <person name="Soanes D."/>
            <person name="Syed K."/>
            <person name="Tagua V.G."/>
            <person name="Talbot N.J."/>
            <person name="Thon M."/>
            <person name="De vries R.P."/>
            <person name="Wiebenga A."/>
            <person name="Yadav J.S."/>
            <person name="Braun E.L."/>
            <person name="Baker S."/>
            <person name="Garre V."/>
            <person name="Horwitz B."/>
            <person name="Torres-Martinez S."/>
            <person name="Idnurm A."/>
            <person name="Herrera-Estrella A."/>
            <person name="Gabaldon T."/>
            <person name="Grigoriev I.V."/>
        </authorList>
    </citation>
    <scope>NUCLEOTIDE SEQUENCE [LARGE SCALE GENOMIC DNA]</scope>
    <source>
        <strain evidence="9">NRRL 1555(-)</strain>
    </source>
</reference>
<keyword evidence="6" id="KW-0732">Signal</keyword>
<evidence type="ECO:0000313" key="8">
    <source>
        <dbReference type="EMBL" id="OAD67552.1"/>
    </source>
</evidence>
<evidence type="ECO:0000256" key="4">
    <source>
        <dbReference type="ARBA" id="ARBA00031552"/>
    </source>
</evidence>
<evidence type="ECO:0000256" key="2">
    <source>
        <dbReference type="ARBA" id="ARBA00018426"/>
    </source>
</evidence>
<dbReference type="RefSeq" id="XP_018285592.1">
    <property type="nucleotide sequence ID" value="XM_018437215.1"/>
</dbReference>
<dbReference type="STRING" id="763407.A0A162TCN4"/>
<evidence type="ECO:0000256" key="5">
    <source>
        <dbReference type="ARBA" id="ARBA00048108"/>
    </source>
</evidence>
<organism evidence="8 9">
    <name type="scientific">Phycomyces blakesleeanus (strain ATCC 8743b / DSM 1359 / FGSC 10004 / NBRC 33097 / NRRL 1555)</name>
    <dbReference type="NCBI Taxonomy" id="763407"/>
    <lineage>
        <taxon>Eukaryota</taxon>
        <taxon>Fungi</taxon>
        <taxon>Fungi incertae sedis</taxon>
        <taxon>Mucoromycota</taxon>
        <taxon>Mucoromycotina</taxon>
        <taxon>Mucoromycetes</taxon>
        <taxon>Mucorales</taxon>
        <taxon>Phycomycetaceae</taxon>
        <taxon>Phycomyces</taxon>
    </lineage>
</organism>
<feature type="signal peptide" evidence="6">
    <location>
        <begin position="1"/>
        <end position="20"/>
    </location>
</feature>
<feature type="chain" id="PRO_5007839937" description="Diphthine--ammonia ligase" evidence="6">
    <location>
        <begin position="21"/>
        <end position="248"/>
    </location>
</feature>
<dbReference type="Gene3D" id="3.90.1490.10">
    <property type="entry name" value="putative n-type atp pyrophosphatase, domain 2"/>
    <property type="match status" value="1"/>
</dbReference>
<sequence length="248" mass="27153">MASFLLYSFLSLLSTPFGSVKPVSRAAVSFTGGKDSMLALHRIKDSGSTVAVLVTFCPPSGTPFRAHPLTVIKQQAEALGIPHVVCTVDGPDYLASYRSEIVRIGKEFSVDALVTGDIMPVCSDFMERAVQTTGVSLVRPLWMVPRDELLADMWARNFNIIISCVNSTKLGLSDEECAGCIGKQFTKEWLKKLCSKNAKVDAAGELGEFHTMVLDSPLFRYKVEVEGTCGQDNSYLFLQIDSTRLVLK</sequence>
<dbReference type="EMBL" id="KV440999">
    <property type="protein sequence ID" value="OAD67552.1"/>
    <property type="molecule type" value="Genomic_DNA"/>
</dbReference>
<dbReference type="Proteomes" id="UP000077315">
    <property type="component" value="Unassembled WGS sequence"/>
</dbReference>
<dbReference type="InParanoid" id="A0A162TCN4"/>
<protein>
    <recommendedName>
        <fullName evidence="2">Diphthine--ammonia ligase</fullName>
        <ecNumber evidence="1">6.3.1.14</ecNumber>
    </recommendedName>
    <alternativeName>
        <fullName evidence="3">Diphthamide synthase</fullName>
    </alternativeName>
    <alternativeName>
        <fullName evidence="4">Diphthamide synthetase</fullName>
    </alternativeName>
</protein>
<gene>
    <name evidence="8" type="ORF">PHYBLDRAFT_174242</name>
</gene>
<proteinExistence type="predicted"/>
<dbReference type="VEuPathDB" id="FungiDB:PHYBLDRAFT_174242"/>
<dbReference type="AlphaFoldDB" id="A0A162TCN4"/>
<feature type="domain" description="Diphthamide synthase" evidence="7">
    <location>
        <begin position="25"/>
        <end position="241"/>
    </location>
</feature>